<protein>
    <submittedName>
        <fullName evidence="1">Uncharacterized protein</fullName>
    </submittedName>
</protein>
<accession>A0A392V065</accession>
<keyword evidence="2" id="KW-1185">Reference proteome</keyword>
<sequence>MHRPGVPRGGLASL</sequence>
<evidence type="ECO:0000313" key="2">
    <source>
        <dbReference type="Proteomes" id="UP000265520"/>
    </source>
</evidence>
<dbReference type="EMBL" id="LXQA010996286">
    <property type="protein sequence ID" value="MCI80471.1"/>
    <property type="molecule type" value="Genomic_DNA"/>
</dbReference>
<name>A0A392V065_9FABA</name>
<proteinExistence type="predicted"/>
<evidence type="ECO:0000313" key="1">
    <source>
        <dbReference type="EMBL" id="MCI80471.1"/>
    </source>
</evidence>
<comment type="caution">
    <text evidence="1">The sequence shown here is derived from an EMBL/GenBank/DDBJ whole genome shotgun (WGS) entry which is preliminary data.</text>
</comment>
<dbReference type="Proteomes" id="UP000265520">
    <property type="component" value="Unassembled WGS sequence"/>
</dbReference>
<organism evidence="1 2">
    <name type="scientific">Trifolium medium</name>
    <dbReference type="NCBI Taxonomy" id="97028"/>
    <lineage>
        <taxon>Eukaryota</taxon>
        <taxon>Viridiplantae</taxon>
        <taxon>Streptophyta</taxon>
        <taxon>Embryophyta</taxon>
        <taxon>Tracheophyta</taxon>
        <taxon>Spermatophyta</taxon>
        <taxon>Magnoliopsida</taxon>
        <taxon>eudicotyledons</taxon>
        <taxon>Gunneridae</taxon>
        <taxon>Pentapetalae</taxon>
        <taxon>rosids</taxon>
        <taxon>fabids</taxon>
        <taxon>Fabales</taxon>
        <taxon>Fabaceae</taxon>
        <taxon>Papilionoideae</taxon>
        <taxon>50 kb inversion clade</taxon>
        <taxon>NPAAA clade</taxon>
        <taxon>Hologalegina</taxon>
        <taxon>IRL clade</taxon>
        <taxon>Trifolieae</taxon>
        <taxon>Trifolium</taxon>
    </lineage>
</organism>
<reference evidence="1 2" key="1">
    <citation type="journal article" date="2018" name="Front. Plant Sci.">
        <title>Red Clover (Trifolium pratense) and Zigzag Clover (T. medium) - A Picture of Genomic Similarities and Differences.</title>
        <authorList>
            <person name="Dluhosova J."/>
            <person name="Istvanek J."/>
            <person name="Nedelnik J."/>
            <person name="Repkova J."/>
        </authorList>
    </citation>
    <scope>NUCLEOTIDE SEQUENCE [LARGE SCALE GENOMIC DNA]</scope>
    <source>
        <strain evidence="2">cv. 10/8</strain>
        <tissue evidence="1">Leaf</tissue>
    </source>
</reference>